<name>A0A5C5V7L0_9BACT</name>
<evidence type="ECO:0000256" key="7">
    <source>
        <dbReference type="RuleBase" id="RU004473"/>
    </source>
</evidence>
<keyword evidence="5" id="KW-0520">NAD</keyword>
<evidence type="ECO:0000256" key="3">
    <source>
        <dbReference type="ARBA" id="ARBA00008178"/>
    </source>
</evidence>
<feature type="compositionally biased region" description="Basic and acidic residues" evidence="8">
    <location>
        <begin position="143"/>
        <end position="152"/>
    </location>
</feature>
<dbReference type="Gene3D" id="3.90.25.10">
    <property type="entry name" value="UDP-galactose 4-epimerase, domain 1"/>
    <property type="match status" value="1"/>
</dbReference>
<dbReference type="SUPFAM" id="SSF51735">
    <property type="entry name" value="NAD(P)-binding Rossmann-fold domains"/>
    <property type="match status" value="1"/>
</dbReference>
<dbReference type="InterPro" id="IPR005888">
    <property type="entry name" value="dTDP_Gluc_deHydtase"/>
</dbReference>
<evidence type="ECO:0000313" key="11">
    <source>
        <dbReference type="Proteomes" id="UP000316714"/>
    </source>
</evidence>
<dbReference type="RefSeq" id="WP_146567011.1">
    <property type="nucleotide sequence ID" value="NZ_SIHJ01000002.1"/>
</dbReference>
<protein>
    <recommendedName>
        <fullName evidence="4 7">dTDP-glucose 4,6-dehydratase</fullName>
        <ecNumber evidence="4 7">4.2.1.46</ecNumber>
    </recommendedName>
</protein>
<dbReference type="InterPro" id="IPR036291">
    <property type="entry name" value="NAD(P)-bd_dom_sf"/>
</dbReference>
<gene>
    <name evidence="10" type="primary">rffG</name>
    <name evidence="10" type="ORF">KOR34_37990</name>
</gene>
<feature type="domain" description="NAD(P)-binding" evidence="9">
    <location>
        <begin position="5"/>
        <end position="324"/>
    </location>
</feature>
<feature type="region of interest" description="Disordered" evidence="8">
    <location>
        <begin position="141"/>
        <end position="160"/>
    </location>
</feature>
<evidence type="ECO:0000256" key="8">
    <source>
        <dbReference type="SAM" id="MobiDB-lite"/>
    </source>
</evidence>
<evidence type="ECO:0000256" key="4">
    <source>
        <dbReference type="ARBA" id="ARBA00011990"/>
    </source>
</evidence>
<dbReference type="Pfam" id="PF16363">
    <property type="entry name" value="GDP_Man_Dehyd"/>
    <property type="match status" value="1"/>
</dbReference>
<proteinExistence type="inferred from homology"/>
<comment type="catalytic activity">
    <reaction evidence="1 7">
        <text>dTDP-alpha-D-glucose = dTDP-4-dehydro-6-deoxy-alpha-D-glucose + H2O</text>
        <dbReference type="Rhea" id="RHEA:17221"/>
        <dbReference type="ChEBI" id="CHEBI:15377"/>
        <dbReference type="ChEBI" id="CHEBI:57477"/>
        <dbReference type="ChEBI" id="CHEBI:57649"/>
        <dbReference type="EC" id="4.2.1.46"/>
    </reaction>
</comment>
<evidence type="ECO:0000256" key="5">
    <source>
        <dbReference type="ARBA" id="ARBA00023027"/>
    </source>
</evidence>
<dbReference type="NCBIfam" id="TIGR01181">
    <property type="entry name" value="dTDP_gluc_dehyt"/>
    <property type="match status" value="1"/>
</dbReference>
<evidence type="ECO:0000259" key="9">
    <source>
        <dbReference type="Pfam" id="PF16363"/>
    </source>
</evidence>
<dbReference type="InterPro" id="IPR016040">
    <property type="entry name" value="NAD(P)-bd_dom"/>
</dbReference>
<dbReference type="CDD" id="cd05246">
    <property type="entry name" value="dTDP_GD_SDR_e"/>
    <property type="match status" value="1"/>
</dbReference>
<dbReference type="AlphaFoldDB" id="A0A5C5V7L0"/>
<dbReference type="Gene3D" id="3.40.50.720">
    <property type="entry name" value="NAD(P)-binding Rossmann-like Domain"/>
    <property type="match status" value="1"/>
</dbReference>
<comment type="cofactor">
    <cofactor evidence="2 7">
        <name>NAD(+)</name>
        <dbReference type="ChEBI" id="CHEBI:57540"/>
    </cofactor>
</comment>
<comment type="similarity">
    <text evidence="3 7">Belongs to the NAD(P)-dependent epimerase/dehydratase family. dTDP-glucose dehydratase subfamily.</text>
</comment>
<dbReference type="Proteomes" id="UP000316714">
    <property type="component" value="Unassembled WGS sequence"/>
</dbReference>
<dbReference type="GO" id="GO:0008460">
    <property type="term" value="F:dTDP-glucose 4,6-dehydratase activity"/>
    <property type="evidence" value="ECO:0007669"/>
    <property type="project" value="UniProtKB-EC"/>
</dbReference>
<reference evidence="10 11" key="1">
    <citation type="submission" date="2019-02" db="EMBL/GenBank/DDBJ databases">
        <title>Deep-cultivation of Planctomycetes and their phenomic and genomic characterization uncovers novel biology.</title>
        <authorList>
            <person name="Wiegand S."/>
            <person name="Jogler M."/>
            <person name="Boedeker C."/>
            <person name="Pinto D."/>
            <person name="Vollmers J."/>
            <person name="Rivas-Marin E."/>
            <person name="Kohn T."/>
            <person name="Peeters S.H."/>
            <person name="Heuer A."/>
            <person name="Rast P."/>
            <person name="Oberbeckmann S."/>
            <person name="Bunk B."/>
            <person name="Jeske O."/>
            <person name="Meyerdierks A."/>
            <person name="Storesund J.E."/>
            <person name="Kallscheuer N."/>
            <person name="Luecker S."/>
            <person name="Lage O.M."/>
            <person name="Pohl T."/>
            <person name="Merkel B.J."/>
            <person name="Hornburger P."/>
            <person name="Mueller R.-W."/>
            <person name="Bruemmer F."/>
            <person name="Labrenz M."/>
            <person name="Spormann A.M."/>
            <person name="Op Den Camp H."/>
            <person name="Overmann J."/>
            <person name="Amann R."/>
            <person name="Jetten M.S.M."/>
            <person name="Mascher T."/>
            <person name="Medema M.H."/>
            <person name="Devos D.P."/>
            <person name="Kaster A.-K."/>
            <person name="Ovreas L."/>
            <person name="Rohde M."/>
            <person name="Galperin M.Y."/>
            <person name="Jogler C."/>
        </authorList>
    </citation>
    <scope>NUCLEOTIDE SEQUENCE [LARGE SCALE GENOMIC DNA]</scope>
    <source>
        <strain evidence="10 11">KOR34</strain>
    </source>
</reference>
<keyword evidence="6 7" id="KW-0456">Lyase</keyword>
<dbReference type="OrthoDB" id="258549at2"/>
<accession>A0A5C5V7L0</accession>
<dbReference type="EMBL" id="SIHJ01000002">
    <property type="protein sequence ID" value="TWT33963.1"/>
    <property type="molecule type" value="Genomic_DNA"/>
</dbReference>
<organism evidence="10 11">
    <name type="scientific">Posidoniimonas corsicana</name>
    <dbReference type="NCBI Taxonomy" id="1938618"/>
    <lineage>
        <taxon>Bacteria</taxon>
        <taxon>Pseudomonadati</taxon>
        <taxon>Planctomycetota</taxon>
        <taxon>Planctomycetia</taxon>
        <taxon>Pirellulales</taxon>
        <taxon>Lacipirellulaceae</taxon>
        <taxon>Posidoniimonas</taxon>
    </lineage>
</organism>
<evidence type="ECO:0000256" key="2">
    <source>
        <dbReference type="ARBA" id="ARBA00001911"/>
    </source>
</evidence>
<keyword evidence="11" id="KW-1185">Reference proteome</keyword>
<evidence type="ECO:0000313" key="10">
    <source>
        <dbReference type="EMBL" id="TWT33963.1"/>
    </source>
</evidence>
<evidence type="ECO:0000256" key="1">
    <source>
        <dbReference type="ARBA" id="ARBA00001539"/>
    </source>
</evidence>
<comment type="caution">
    <text evidence="10">The sequence shown here is derived from an EMBL/GenBank/DDBJ whole genome shotgun (WGS) entry which is preliminary data.</text>
</comment>
<dbReference type="GO" id="GO:0009225">
    <property type="term" value="P:nucleotide-sugar metabolic process"/>
    <property type="evidence" value="ECO:0007669"/>
    <property type="project" value="InterPro"/>
</dbReference>
<dbReference type="PANTHER" id="PTHR43000">
    <property type="entry name" value="DTDP-D-GLUCOSE 4,6-DEHYDRATASE-RELATED"/>
    <property type="match status" value="1"/>
</dbReference>
<sequence>MPTLLITGGAGFVGANLVRVALESPNTRVVVLDKLTYAGRKESLPGAQAADRLIFVKGDINDGPLVRSLLSDHQPDAVVHLAAESHVDRSIDAPAAFVDTNVGGTSTLLLSTLGYWEGLTGESRGQFRFVHASTDEVFGSLDPEGRFTEESPYRPNSPYSASKAASDHLVRAFHRTYGLPTVTCHSSNNYGPYQHPEKLIPTIILNALAGAPLPVYGDGLQVRDWLHVADHSRALLDLAARGQPGGVYLAGADNEQTNLDVVRRVCRLVDELSPPAGGKPRADLIRHVEDRPGHDRRYALDAGKIRSELGWAPSIPFDDGVRETVAWYLANPRWIEIAVRKDGLRRLGLRQPG</sequence>
<dbReference type="EC" id="4.2.1.46" evidence="4 7"/>
<evidence type="ECO:0000256" key="6">
    <source>
        <dbReference type="ARBA" id="ARBA00023239"/>
    </source>
</evidence>